<dbReference type="AlphaFoldDB" id="A0A371GLS0"/>
<sequence length="88" mass="10074">MPPLVPAKYERHCSRSQDASRLASQLYKSVTIGWIREPTLVNNSKSKKECERSITKKWYGITSITAIEIEIRRHRVKTRCQLASTIAG</sequence>
<feature type="non-terminal residue" evidence="1">
    <location>
        <position position="1"/>
    </location>
</feature>
<comment type="caution">
    <text evidence="1">The sequence shown here is derived from an EMBL/GenBank/DDBJ whole genome shotgun (WGS) entry which is preliminary data.</text>
</comment>
<reference evidence="1" key="1">
    <citation type="submission" date="2018-05" db="EMBL/GenBank/DDBJ databases">
        <title>Draft genome of Mucuna pruriens seed.</title>
        <authorList>
            <person name="Nnadi N.E."/>
            <person name="Vos R."/>
            <person name="Hasami M.H."/>
            <person name="Devisetty U.K."/>
            <person name="Aguiy J.C."/>
        </authorList>
    </citation>
    <scope>NUCLEOTIDE SEQUENCE [LARGE SCALE GENOMIC DNA]</scope>
    <source>
        <strain evidence="1">JCA_2017</strain>
    </source>
</reference>
<organism evidence="1 2">
    <name type="scientific">Mucuna pruriens</name>
    <name type="common">Velvet bean</name>
    <name type="synonym">Dolichos pruriens</name>
    <dbReference type="NCBI Taxonomy" id="157652"/>
    <lineage>
        <taxon>Eukaryota</taxon>
        <taxon>Viridiplantae</taxon>
        <taxon>Streptophyta</taxon>
        <taxon>Embryophyta</taxon>
        <taxon>Tracheophyta</taxon>
        <taxon>Spermatophyta</taxon>
        <taxon>Magnoliopsida</taxon>
        <taxon>eudicotyledons</taxon>
        <taxon>Gunneridae</taxon>
        <taxon>Pentapetalae</taxon>
        <taxon>rosids</taxon>
        <taxon>fabids</taxon>
        <taxon>Fabales</taxon>
        <taxon>Fabaceae</taxon>
        <taxon>Papilionoideae</taxon>
        <taxon>50 kb inversion clade</taxon>
        <taxon>NPAAA clade</taxon>
        <taxon>indigoferoid/millettioid clade</taxon>
        <taxon>Phaseoleae</taxon>
        <taxon>Mucuna</taxon>
    </lineage>
</organism>
<dbReference type="Proteomes" id="UP000257109">
    <property type="component" value="Unassembled WGS sequence"/>
</dbReference>
<dbReference type="EMBL" id="QJKJ01005099">
    <property type="protein sequence ID" value="RDX91512.1"/>
    <property type="molecule type" value="Genomic_DNA"/>
</dbReference>
<evidence type="ECO:0000313" key="1">
    <source>
        <dbReference type="EMBL" id="RDX91512.1"/>
    </source>
</evidence>
<evidence type="ECO:0000313" key="2">
    <source>
        <dbReference type="Proteomes" id="UP000257109"/>
    </source>
</evidence>
<proteinExistence type="predicted"/>
<name>A0A371GLS0_MUCPR</name>
<accession>A0A371GLS0</accession>
<protein>
    <submittedName>
        <fullName evidence="1">Uncharacterized protein</fullName>
    </submittedName>
</protein>
<gene>
    <name evidence="1" type="ORF">CR513_26496</name>
</gene>
<keyword evidence="2" id="KW-1185">Reference proteome</keyword>